<dbReference type="EC" id="2.3.2.26" evidence="2"/>
<dbReference type="EMBL" id="CAJJDO010000005">
    <property type="protein sequence ID" value="CAD8136968.1"/>
    <property type="molecule type" value="Genomic_DNA"/>
</dbReference>
<name>A0A8S1SA78_9CILI</name>
<organism evidence="8 9">
    <name type="scientific">Paramecium pentaurelia</name>
    <dbReference type="NCBI Taxonomy" id="43138"/>
    <lineage>
        <taxon>Eukaryota</taxon>
        <taxon>Sar</taxon>
        <taxon>Alveolata</taxon>
        <taxon>Ciliophora</taxon>
        <taxon>Intramacronucleata</taxon>
        <taxon>Oligohymenophorea</taxon>
        <taxon>Peniculida</taxon>
        <taxon>Parameciidae</taxon>
        <taxon>Paramecium</taxon>
    </lineage>
</organism>
<dbReference type="Proteomes" id="UP000689195">
    <property type="component" value="Unassembled WGS sequence"/>
</dbReference>
<dbReference type="OrthoDB" id="409931at2759"/>
<dbReference type="PANTHER" id="PTHR45700:SF8">
    <property type="entry name" value="HECT-TYPE E3 UBIQUITIN TRANSFERASE"/>
    <property type="match status" value="1"/>
</dbReference>
<feature type="active site" description="Glycyl thioester intermediate" evidence="5">
    <location>
        <position position="908"/>
    </location>
</feature>
<dbReference type="PROSITE" id="PS51283">
    <property type="entry name" value="DUSP"/>
    <property type="match status" value="1"/>
</dbReference>
<dbReference type="Pfam" id="PF06337">
    <property type="entry name" value="DUSP"/>
    <property type="match status" value="1"/>
</dbReference>
<dbReference type="AlphaFoldDB" id="A0A8S1SA78"/>
<comment type="caution">
    <text evidence="8">The sequence shown here is derived from an EMBL/GenBank/DDBJ whole genome shotgun (WGS) entry which is preliminary data.</text>
</comment>
<proteinExistence type="predicted"/>
<dbReference type="InterPro" id="IPR000569">
    <property type="entry name" value="HECT_dom"/>
</dbReference>
<evidence type="ECO:0000259" key="6">
    <source>
        <dbReference type="PROSITE" id="PS50237"/>
    </source>
</evidence>
<feature type="domain" description="DUSP" evidence="7">
    <location>
        <begin position="15"/>
        <end position="134"/>
    </location>
</feature>
<sequence length="940" mass="111465">MQNLISLFQDPNMFAHINQQSAQYKKTLKNLQDASNKTLELFIISKTWIRQWKQYQHFDETQYYNHNQIYQKPGPINSDLKSDEAFLFNYPNNHSFNQKIVKLHPEDYVLVGSDLMNMWDLEFGSDLIIQRWIIFNERSKPISNVNLLRQSIYLKIQNSIQGIIQVDERFLIKEWISLLKQVLINEFKLNCENIRLWKHKHYASNQAIKQLEQLNGKFNGQILDENLCVGDYNADLIIIDIQLSGKWQYEQLDLKRACQEEFKYLFNKAYKGCDKFYCNRNYCNSNPIISQLQFEKASLQQFLIELFKENSVDWNDVCWNTDKELNPIQELNGDFLEEINKLTNYPNSFGGSFIQGFNGSYDFILMNNGDPRLNMFIINEINKFIDCNILRDWIRNLYRSKEKSLFKLRSILIILHFGCFNQIISDKQNNLFEYLFHLDKDSKNLLSQYIIFLPNQQFNMIIEEMIKNLSTFIKHQSQQPIQLLQKEDIQYLKNQLEFLQLFYKSNEKLKRVSNEKFIINEVTILYPKQAELLEYKQFISYQNNSFESYYFTFCQYPWVIPIEFKYQILTLDSSINQRNQGDLIWQQIGFNSLKLLIDRNDIVNCALGQLSKPGINLKSKLSIVFKGEQGIDQGGLTREFFSLLSHKLFDIQFTMFVTKNNNTVLWFNKYHMEMPVKYELIGMLLGLALYNQVLLDISFPQLVFKKLMNEQVSFEDLKELDLDTYKALNQLSQYEKDDIEETFALNFTITEYDNWGQALNIELIQNGSQVIVNQKNKHQYIKLCIEYYLNDSIKKEFEKFHKGFWKVVDGNGIKLLTGTELQTMILGQKYINMQELQQSTIYDGYDQNSEYIRTFWAYIHQFDEQQQKRFLFFCTGSDRIPVGGLKSLKFLIQKHGEDTEELPSAHTCFNIFLLPQYDSVEKMIIKLQIAFENSEGFGLI</sequence>
<feature type="domain" description="HECT" evidence="6">
    <location>
        <begin position="613"/>
        <end position="940"/>
    </location>
</feature>
<evidence type="ECO:0000256" key="1">
    <source>
        <dbReference type="ARBA" id="ARBA00000885"/>
    </source>
</evidence>
<evidence type="ECO:0000256" key="3">
    <source>
        <dbReference type="ARBA" id="ARBA00022679"/>
    </source>
</evidence>
<gene>
    <name evidence="8" type="ORF">PPENT_87.1.T0050436</name>
</gene>
<protein>
    <recommendedName>
        <fullName evidence="2">HECT-type E3 ubiquitin transferase</fullName>
        <ecNumber evidence="2">2.3.2.26</ecNumber>
    </recommendedName>
</protein>
<keyword evidence="3" id="KW-0808">Transferase</keyword>
<evidence type="ECO:0000259" key="7">
    <source>
        <dbReference type="PROSITE" id="PS51283"/>
    </source>
</evidence>
<dbReference type="GO" id="GO:0000209">
    <property type="term" value="P:protein polyubiquitination"/>
    <property type="evidence" value="ECO:0007669"/>
    <property type="project" value="InterPro"/>
</dbReference>
<reference evidence="8" key="1">
    <citation type="submission" date="2021-01" db="EMBL/GenBank/DDBJ databases">
        <authorList>
            <consortium name="Genoscope - CEA"/>
            <person name="William W."/>
        </authorList>
    </citation>
    <scope>NUCLEOTIDE SEQUENCE</scope>
</reference>
<dbReference type="SMART" id="SM00119">
    <property type="entry name" value="HECTc"/>
    <property type="match status" value="1"/>
</dbReference>
<evidence type="ECO:0000256" key="4">
    <source>
        <dbReference type="ARBA" id="ARBA00022786"/>
    </source>
</evidence>
<evidence type="ECO:0000313" key="8">
    <source>
        <dbReference type="EMBL" id="CAD8136968.1"/>
    </source>
</evidence>
<dbReference type="FunFam" id="3.30.2410.10:FF:000003">
    <property type="entry name" value="probable E3 ubiquitin-protein ligase HERC4 isoform X1"/>
    <property type="match status" value="1"/>
</dbReference>
<dbReference type="InterPro" id="IPR044611">
    <property type="entry name" value="E3A/B/C-like"/>
</dbReference>
<dbReference type="CDD" id="cd00078">
    <property type="entry name" value="HECTc"/>
    <property type="match status" value="1"/>
</dbReference>
<evidence type="ECO:0000256" key="2">
    <source>
        <dbReference type="ARBA" id="ARBA00012485"/>
    </source>
</evidence>
<comment type="catalytic activity">
    <reaction evidence="1">
        <text>S-ubiquitinyl-[E2 ubiquitin-conjugating enzyme]-L-cysteine + [acceptor protein]-L-lysine = [E2 ubiquitin-conjugating enzyme]-L-cysteine + N(6)-ubiquitinyl-[acceptor protein]-L-lysine.</text>
        <dbReference type="EC" id="2.3.2.26"/>
    </reaction>
</comment>
<keyword evidence="4 5" id="KW-0833">Ubl conjugation pathway</keyword>
<keyword evidence="9" id="KW-1185">Reference proteome</keyword>
<dbReference type="PROSITE" id="PS50237">
    <property type="entry name" value="HECT"/>
    <property type="match status" value="1"/>
</dbReference>
<dbReference type="GO" id="GO:0004843">
    <property type="term" value="F:cysteine-type deubiquitinase activity"/>
    <property type="evidence" value="ECO:0007669"/>
    <property type="project" value="InterPro"/>
</dbReference>
<dbReference type="PANTHER" id="PTHR45700">
    <property type="entry name" value="UBIQUITIN-PROTEIN LIGASE E3C"/>
    <property type="match status" value="1"/>
</dbReference>
<dbReference type="InterPro" id="IPR006615">
    <property type="entry name" value="Pept_C19_DUSP"/>
</dbReference>
<dbReference type="Pfam" id="PF00632">
    <property type="entry name" value="HECT"/>
    <property type="match status" value="1"/>
</dbReference>
<evidence type="ECO:0000256" key="5">
    <source>
        <dbReference type="PROSITE-ProRule" id="PRU00104"/>
    </source>
</evidence>
<dbReference type="GO" id="GO:0061630">
    <property type="term" value="F:ubiquitin protein ligase activity"/>
    <property type="evidence" value="ECO:0007669"/>
    <property type="project" value="UniProtKB-EC"/>
</dbReference>
<evidence type="ECO:0000313" key="9">
    <source>
        <dbReference type="Proteomes" id="UP000689195"/>
    </source>
</evidence>
<accession>A0A8S1SA78</accession>